<feature type="chain" id="PRO_5002433699" evidence="1">
    <location>
        <begin position="19"/>
        <end position="93"/>
    </location>
</feature>
<proteinExistence type="predicted"/>
<accession>A0A0E9U483</accession>
<organism evidence="2">
    <name type="scientific">Anguilla anguilla</name>
    <name type="common">European freshwater eel</name>
    <name type="synonym">Muraena anguilla</name>
    <dbReference type="NCBI Taxonomy" id="7936"/>
    <lineage>
        <taxon>Eukaryota</taxon>
        <taxon>Metazoa</taxon>
        <taxon>Chordata</taxon>
        <taxon>Craniata</taxon>
        <taxon>Vertebrata</taxon>
        <taxon>Euteleostomi</taxon>
        <taxon>Actinopterygii</taxon>
        <taxon>Neopterygii</taxon>
        <taxon>Teleostei</taxon>
        <taxon>Anguilliformes</taxon>
        <taxon>Anguillidae</taxon>
        <taxon>Anguilla</taxon>
    </lineage>
</organism>
<feature type="signal peptide" evidence="1">
    <location>
        <begin position="1"/>
        <end position="18"/>
    </location>
</feature>
<sequence>MFLIAYILYELLLSLTHNKPSTTMISDVKHIFNIQKCQVTYTYSVLSLSHSLKSRPAIKSIDIKIAPSYMKQYLSSHKLNKLYVKAMLPNVPE</sequence>
<reference evidence="2" key="1">
    <citation type="submission" date="2014-11" db="EMBL/GenBank/DDBJ databases">
        <authorList>
            <person name="Amaro Gonzalez C."/>
        </authorList>
    </citation>
    <scope>NUCLEOTIDE SEQUENCE</scope>
</reference>
<name>A0A0E9U483_ANGAN</name>
<dbReference type="EMBL" id="GBXM01047946">
    <property type="protein sequence ID" value="JAH60631.1"/>
    <property type="molecule type" value="Transcribed_RNA"/>
</dbReference>
<keyword evidence="1" id="KW-0732">Signal</keyword>
<dbReference type="AlphaFoldDB" id="A0A0E9U483"/>
<evidence type="ECO:0000256" key="1">
    <source>
        <dbReference type="SAM" id="SignalP"/>
    </source>
</evidence>
<reference evidence="2" key="2">
    <citation type="journal article" date="2015" name="Fish Shellfish Immunol.">
        <title>Early steps in the European eel (Anguilla anguilla)-Vibrio vulnificus interaction in the gills: Role of the RtxA13 toxin.</title>
        <authorList>
            <person name="Callol A."/>
            <person name="Pajuelo D."/>
            <person name="Ebbesson L."/>
            <person name="Teles M."/>
            <person name="MacKenzie S."/>
            <person name="Amaro C."/>
        </authorList>
    </citation>
    <scope>NUCLEOTIDE SEQUENCE</scope>
</reference>
<protein>
    <submittedName>
        <fullName evidence="2">Uncharacterized protein</fullName>
    </submittedName>
</protein>
<evidence type="ECO:0000313" key="2">
    <source>
        <dbReference type="EMBL" id="JAH60631.1"/>
    </source>
</evidence>